<dbReference type="PANTHER" id="PTHR34222:SF99">
    <property type="entry name" value="PROTEIN, PUTATIVE-RELATED"/>
    <property type="match status" value="1"/>
</dbReference>
<dbReference type="AlphaFoldDB" id="A0A4U5Q5L7"/>
<dbReference type="EMBL" id="RCHU01000489">
    <property type="protein sequence ID" value="TKS03907.1"/>
    <property type="molecule type" value="Genomic_DNA"/>
</dbReference>
<evidence type="ECO:0000313" key="2">
    <source>
        <dbReference type="EMBL" id="TKS03907.1"/>
    </source>
</evidence>
<comment type="caution">
    <text evidence="2">The sequence shown here is derived from an EMBL/GenBank/DDBJ whole genome shotgun (WGS) entry which is preliminary data.</text>
</comment>
<name>A0A4U5Q5L7_POPAL</name>
<gene>
    <name evidence="2" type="ORF">D5086_0000148430</name>
</gene>
<organism evidence="2">
    <name type="scientific">Populus alba</name>
    <name type="common">White poplar</name>
    <dbReference type="NCBI Taxonomy" id="43335"/>
    <lineage>
        <taxon>Eukaryota</taxon>
        <taxon>Viridiplantae</taxon>
        <taxon>Streptophyta</taxon>
        <taxon>Embryophyta</taxon>
        <taxon>Tracheophyta</taxon>
        <taxon>Spermatophyta</taxon>
        <taxon>Magnoliopsida</taxon>
        <taxon>eudicotyledons</taxon>
        <taxon>Gunneridae</taxon>
        <taxon>Pentapetalae</taxon>
        <taxon>rosids</taxon>
        <taxon>fabids</taxon>
        <taxon>Malpighiales</taxon>
        <taxon>Salicaceae</taxon>
        <taxon>Saliceae</taxon>
        <taxon>Populus</taxon>
    </lineage>
</organism>
<protein>
    <submittedName>
        <fullName evidence="2">Uncharacterized protein</fullName>
    </submittedName>
</protein>
<sequence>MDVTSRRDIGMNSHAMQVRRNSTFQSFNKQTTNTSSRKPLKCNYCDGDGHLVDHCYYIIGFPEGHRWHGKNIKPRNKRSMANNTEVVNSATRVVHTTTNSKHNTPVTDGPTFTTEEYNQIIAMLRNGNGQPSINATGHGHEEDDWPGQAF</sequence>
<reference evidence="2" key="1">
    <citation type="submission" date="2018-10" db="EMBL/GenBank/DDBJ databases">
        <title>Population genomic analysis revealed the cold adaptation of white poplar.</title>
        <authorList>
            <person name="Liu Y.-J."/>
        </authorList>
    </citation>
    <scope>NUCLEOTIDE SEQUENCE [LARGE SCALE GENOMIC DNA]</scope>
    <source>
        <strain evidence="2">PAL-ZL1</strain>
    </source>
</reference>
<accession>A0A4U5Q5L7</accession>
<dbReference type="PANTHER" id="PTHR34222">
    <property type="entry name" value="GAG_PRE-INTEGRS DOMAIN-CONTAINING PROTEIN"/>
    <property type="match status" value="1"/>
</dbReference>
<evidence type="ECO:0000256" key="1">
    <source>
        <dbReference type="SAM" id="MobiDB-lite"/>
    </source>
</evidence>
<feature type="region of interest" description="Disordered" evidence="1">
    <location>
        <begin position="127"/>
        <end position="150"/>
    </location>
</feature>
<proteinExistence type="predicted"/>